<organism evidence="3 6">
    <name type="scientific">Myxococcus fulvus</name>
    <dbReference type="NCBI Taxonomy" id="33"/>
    <lineage>
        <taxon>Bacteria</taxon>
        <taxon>Pseudomonadati</taxon>
        <taxon>Myxococcota</taxon>
        <taxon>Myxococcia</taxon>
        <taxon>Myxococcales</taxon>
        <taxon>Cystobacterineae</taxon>
        <taxon>Myxococcaceae</taxon>
        <taxon>Myxococcus</taxon>
    </lineage>
</organism>
<name>A0A511SZF1_MYXFU</name>
<proteinExistence type="predicted"/>
<gene>
    <name evidence="3" type="ORF">MFU01_17400</name>
    <name evidence="4" type="ORF">SAMN05443572_104665</name>
</gene>
<evidence type="ECO:0000313" key="3">
    <source>
        <dbReference type="EMBL" id="GEN06703.1"/>
    </source>
</evidence>
<evidence type="ECO:0000313" key="6">
    <source>
        <dbReference type="Proteomes" id="UP000321514"/>
    </source>
</evidence>
<reference evidence="3 6" key="2">
    <citation type="submission" date="2019-07" db="EMBL/GenBank/DDBJ databases">
        <title>Whole genome shotgun sequence of Myxococcus fulvus NBRC 100333.</title>
        <authorList>
            <person name="Hosoyama A."/>
            <person name="Uohara A."/>
            <person name="Ohji S."/>
            <person name="Ichikawa N."/>
        </authorList>
    </citation>
    <scope>NUCLEOTIDE SEQUENCE [LARGE SCALE GENOMIC DNA]</scope>
    <source>
        <strain evidence="3 6">NBRC 100333</strain>
    </source>
</reference>
<feature type="domain" description="Calcineurin-like phosphoesterase" evidence="2">
    <location>
        <begin position="2"/>
        <end position="130"/>
    </location>
</feature>
<keyword evidence="5" id="KW-1185">Reference proteome</keyword>
<evidence type="ECO:0000313" key="4">
    <source>
        <dbReference type="EMBL" id="SEU06256.1"/>
    </source>
</evidence>
<dbReference type="STRING" id="1334629.MFUL124B02_39730"/>
<evidence type="ECO:0000313" key="5">
    <source>
        <dbReference type="Proteomes" id="UP000183760"/>
    </source>
</evidence>
<dbReference type="InterPro" id="IPR029052">
    <property type="entry name" value="Metallo-depent_PP-like"/>
</dbReference>
<evidence type="ECO:0000256" key="1">
    <source>
        <dbReference type="SAM" id="MobiDB-lite"/>
    </source>
</evidence>
<feature type="region of interest" description="Disordered" evidence="1">
    <location>
        <begin position="212"/>
        <end position="255"/>
    </location>
</feature>
<dbReference type="Proteomes" id="UP000183760">
    <property type="component" value="Unassembled WGS sequence"/>
</dbReference>
<dbReference type="Gene3D" id="3.60.21.10">
    <property type="match status" value="1"/>
</dbReference>
<dbReference type="InterPro" id="IPR004843">
    <property type="entry name" value="Calcineurin-like_PHP"/>
</dbReference>
<dbReference type="Pfam" id="PF00149">
    <property type="entry name" value="Metallophos"/>
    <property type="match status" value="1"/>
</dbReference>
<evidence type="ECO:0000259" key="2">
    <source>
        <dbReference type="Pfam" id="PF00149"/>
    </source>
</evidence>
<accession>A0A511SZF1</accession>
<protein>
    <submittedName>
        <fullName evidence="4">Calcineurin-like phosphoesterase</fullName>
    </submittedName>
</protein>
<sequence>MGDPQADFDKVLGILDHHGLLNAEGWLLPEVQLVSVGDHFDWGPPEERQRAADSALALVAWLSAHPADQVTLLLGNHDLGRVGELAGFDAASFATAQAEADRVYQKGHTDEAGEKAFLERWPQVPTAELVARDFSNFREPQRTWVEFLLRARRFRTAHAAGPGLVVLHAGVTREDLDLVGLSPERHADADAVARALNGAVDDAVARWKDGPLEVPHLHQPGDAARGEGTGIFYHRPSLKPDDAERTRQTPRRRFDPRRLPAGLTQVVGHTRDKRVLELMGVTNLMPRDGVVRNLVTDGVRVDCAHGAPPPPRDTQAALVFVDGGMSHCPVESYELFDLDTRAAAARTTAR</sequence>
<feature type="compositionally biased region" description="Basic and acidic residues" evidence="1">
    <location>
        <begin position="238"/>
        <end position="255"/>
    </location>
</feature>
<dbReference type="EMBL" id="BJXR01000017">
    <property type="protein sequence ID" value="GEN06703.1"/>
    <property type="molecule type" value="Genomic_DNA"/>
</dbReference>
<dbReference type="SUPFAM" id="SSF56300">
    <property type="entry name" value="Metallo-dependent phosphatases"/>
    <property type="match status" value="1"/>
</dbReference>
<dbReference type="Proteomes" id="UP000321514">
    <property type="component" value="Unassembled WGS sequence"/>
</dbReference>
<dbReference type="EMBL" id="FOIB01000004">
    <property type="protein sequence ID" value="SEU06256.1"/>
    <property type="molecule type" value="Genomic_DNA"/>
</dbReference>
<reference evidence="4 5" key="1">
    <citation type="submission" date="2016-10" db="EMBL/GenBank/DDBJ databases">
        <authorList>
            <person name="Varghese N."/>
            <person name="Submissions S."/>
        </authorList>
    </citation>
    <scope>NUCLEOTIDE SEQUENCE [LARGE SCALE GENOMIC DNA]</scope>
    <source>
        <strain evidence="4 5">DSM 16525</strain>
    </source>
</reference>
<dbReference type="AlphaFoldDB" id="A0A511SZF1"/>
<comment type="caution">
    <text evidence="3">The sequence shown here is derived from an EMBL/GenBank/DDBJ whole genome shotgun (WGS) entry which is preliminary data.</text>
</comment>